<evidence type="ECO:0000259" key="1">
    <source>
        <dbReference type="PROSITE" id="PS50943"/>
    </source>
</evidence>
<dbReference type="PROSITE" id="PS50943">
    <property type="entry name" value="HTH_CROC1"/>
    <property type="match status" value="1"/>
</dbReference>
<sequence length="69" mass="7758">MKKNKLSVLREENGLTKTDVAIFLNMTPSGITGIERSTKISLDKAIKLSEIYSVSIYDIFNASREFMEA</sequence>
<gene>
    <name evidence="2" type="ORF">plasmid_LIBA6289_00021</name>
</gene>
<reference evidence="2" key="1">
    <citation type="journal article" date="2018" name="Genome Biol. Evol.">
        <title>Two Groups of Cocirculating, Epidemic Clostridiodes difficile Strains Microdiversify through Different Mechanisms.</title>
        <authorList>
            <person name="Murillo T."/>
            <person name="Ramirez-Vargas G."/>
            <person name="Riedel T."/>
            <person name="Overmann J."/>
            <person name="Andersen J.M."/>
            <person name="Guzman-Verri C."/>
            <person name="Chaves-Olarte E."/>
            <person name="Rodriguez C."/>
        </authorList>
    </citation>
    <scope>NUCLEOTIDE SEQUENCE</scope>
    <source>
        <strain evidence="2">LIBA-6289</strain>
        <plasmid evidence="2">LIBA6289</plasmid>
    </source>
</reference>
<geneLocation type="plasmid" evidence="2">
    <name>LIBA6289</name>
</geneLocation>
<dbReference type="AlphaFoldDB" id="A0A2R4NC56"/>
<dbReference type="SMART" id="SM00530">
    <property type="entry name" value="HTH_XRE"/>
    <property type="match status" value="1"/>
</dbReference>
<dbReference type="Gene3D" id="1.10.260.40">
    <property type="entry name" value="lambda repressor-like DNA-binding domains"/>
    <property type="match status" value="1"/>
</dbReference>
<protein>
    <submittedName>
        <fullName evidence="2">Helix-turn-helix protein</fullName>
    </submittedName>
</protein>
<name>A0A2R4NC56_CLODI</name>
<feature type="domain" description="HTH cro/C1-type" evidence="1">
    <location>
        <begin position="6"/>
        <end position="59"/>
    </location>
</feature>
<accession>A0A2R4NC56</accession>
<keyword evidence="2" id="KW-0614">Plasmid</keyword>
<dbReference type="InterPro" id="IPR001387">
    <property type="entry name" value="Cro/C1-type_HTH"/>
</dbReference>
<proteinExistence type="predicted"/>
<dbReference type="SUPFAM" id="SSF47413">
    <property type="entry name" value="lambda repressor-like DNA-binding domains"/>
    <property type="match status" value="1"/>
</dbReference>
<evidence type="ECO:0000313" key="2">
    <source>
        <dbReference type="EMBL" id="AVX33707.1"/>
    </source>
</evidence>
<dbReference type="GO" id="GO:0003677">
    <property type="term" value="F:DNA binding"/>
    <property type="evidence" value="ECO:0007669"/>
    <property type="project" value="InterPro"/>
</dbReference>
<dbReference type="CDD" id="cd00093">
    <property type="entry name" value="HTH_XRE"/>
    <property type="match status" value="1"/>
</dbReference>
<dbReference type="RefSeq" id="WP_172692577.1">
    <property type="nucleotide sequence ID" value="NZ_MF547664.1"/>
</dbReference>
<dbReference type="EMBL" id="MF547664">
    <property type="protein sequence ID" value="AVX33707.1"/>
    <property type="molecule type" value="Genomic_DNA"/>
</dbReference>
<dbReference type="InterPro" id="IPR010982">
    <property type="entry name" value="Lambda_DNA-bd_dom_sf"/>
</dbReference>
<organism evidence="2">
    <name type="scientific">Clostridioides difficile</name>
    <name type="common">Peptoclostridium difficile</name>
    <dbReference type="NCBI Taxonomy" id="1496"/>
    <lineage>
        <taxon>Bacteria</taxon>
        <taxon>Bacillati</taxon>
        <taxon>Bacillota</taxon>
        <taxon>Clostridia</taxon>
        <taxon>Peptostreptococcales</taxon>
        <taxon>Peptostreptococcaceae</taxon>
        <taxon>Clostridioides</taxon>
    </lineage>
</organism>
<dbReference type="Pfam" id="PF01381">
    <property type="entry name" value="HTH_3"/>
    <property type="match status" value="1"/>
</dbReference>